<dbReference type="WBParaSite" id="SSTP_0000246700.1">
    <property type="protein sequence ID" value="SSTP_0000246700.1"/>
    <property type="gene ID" value="SSTP_0000246700"/>
</dbReference>
<proteinExistence type="predicted"/>
<protein>
    <submittedName>
        <fullName evidence="1">Uncharacterized protein</fullName>
    </submittedName>
</protein>
<evidence type="ECO:0000313" key="1">
    <source>
        <dbReference type="WBParaSite" id="SSTP_0000246700.1"/>
    </source>
</evidence>
<sequence>MSFNENFVNFGVRKSTNVFENSTFLVSNSDITFASKPTNVINKNVELPTHPFKFFFYQQINSEVMEKGKELYLSSLKNNKEKE</sequence>
<reference evidence="1" key="1">
    <citation type="submission" date="2015-08" db="UniProtKB">
        <authorList>
            <consortium name="WormBaseParasite"/>
        </authorList>
    </citation>
    <scope>IDENTIFICATION</scope>
</reference>
<name>A0A0K0DZ01_STRER</name>
<accession>A0A0K0DZ01</accession>
<organism evidence="1">
    <name type="scientific">Strongyloides stercoralis</name>
    <name type="common">Threadworm</name>
    <dbReference type="NCBI Taxonomy" id="6248"/>
    <lineage>
        <taxon>Eukaryota</taxon>
        <taxon>Metazoa</taxon>
        <taxon>Ecdysozoa</taxon>
        <taxon>Nematoda</taxon>
        <taxon>Chromadorea</taxon>
        <taxon>Rhabditida</taxon>
        <taxon>Tylenchina</taxon>
        <taxon>Panagrolaimomorpha</taxon>
        <taxon>Strongyloidoidea</taxon>
        <taxon>Strongyloididae</taxon>
        <taxon>Strongyloides</taxon>
    </lineage>
</organism>
<dbReference type="AlphaFoldDB" id="A0A0K0DZ01"/>